<evidence type="ECO:0000313" key="3">
    <source>
        <dbReference type="Proteomes" id="UP001357485"/>
    </source>
</evidence>
<gene>
    <name evidence="2" type="ORF">LTR16_008282</name>
</gene>
<feature type="region of interest" description="Disordered" evidence="1">
    <location>
        <begin position="195"/>
        <end position="221"/>
    </location>
</feature>
<dbReference type="Proteomes" id="UP001357485">
    <property type="component" value="Unassembled WGS sequence"/>
</dbReference>
<feature type="non-terminal residue" evidence="2">
    <location>
        <position position="1"/>
    </location>
</feature>
<name>A0ABR0M3M8_9PEZI</name>
<comment type="caution">
    <text evidence="2">The sequence shown here is derived from an EMBL/GenBank/DDBJ whole genome shotgun (WGS) entry which is preliminary data.</text>
</comment>
<evidence type="ECO:0000313" key="2">
    <source>
        <dbReference type="EMBL" id="KAK5278770.1"/>
    </source>
</evidence>
<keyword evidence="3" id="KW-1185">Reference proteome</keyword>
<protein>
    <recommendedName>
        <fullName evidence="4">Ribosomal protein S17</fullName>
    </recommendedName>
</protein>
<dbReference type="SUPFAM" id="SSF50249">
    <property type="entry name" value="Nucleic acid-binding proteins"/>
    <property type="match status" value="1"/>
</dbReference>
<feature type="compositionally biased region" description="Low complexity" evidence="1">
    <location>
        <begin position="150"/>
        <end position="166"/>
    </location>
</feature>
<accession>A0ABR0M3M8</accession>
<organism evidence="2 3">
    <name type="scientific">Cryomyces antarcticus</name>
    <dbReference type="NCBI Taxonomy" id="329879"/>
    <lineage>
        <taxon>Eukaryota</taxon>
        <taxon>Fungi</taxon>
        <taxon>Dikarya</taxon>
        <taxon>Ascomycota</taxon>
        <taxon>Pezizomycotina</taxon>
        <taxon>Dothideomycetes</taxon>
        <taxon>Dothideomycetes incertae sedis</taxon>
        <taxon>Cryomyces</taxon>
    </lineage>
</organism>
<dbReference type="Gene3D" id="2.40.50.140">
    <property type="entry name" value="Nucleic acid-binding proteins"/>
    <property type="match status" value="1"/>
</dbReference>
<reference evidence="2 3" key="1">
    <citation type="submission" date="2023-08" db="EMBL/GenBank/DDBJ databases">
        <title>Black Yeasts Isolated from many extreme environments.</title>
        <authorList>
            <person name="Coleine C."/>
            <person name="Stajich J.E."/>
            <person name="Selbmann L."/>
        </authorList>
    </citation>
    <scope>NUCLEOTIDE SEQUENCE [LARGE SCALE GENOMIC DNA]</scope>
    <source>
        <strain evidence="2 3">CCFEE 536</strain>
    </source>
</reference>
<dbReference type="InterPro" id="IPR012340">
    <property type="entry name" value="NA-bd_OB-fold"/>
</dbReference>
<proteinExistence type="predicted"/>
<feature type="region of interest" description="Disordered" evidence="1">
    <location>
        <begin position="135"/>
        <end position="166"/>
    </location>
</feature>
<sequence>HFASSYNILVSDPNSSARTGDIVRLASGFRSSKHVRHVLASIIAPFGPPAAARPPIPSVAELQRAREVARKAKLERKMAAWSQDASADEVVQKVRRKVVAEAERRVAWAVEWCEREGWSAVDGSPAQRAVLAFRESETPQTPAPTDAQGPNEEGAAAKAPAMPAEAARVAKDVLPGGAHALGPIRERAMENKRKAARFEEKKARNEEELARVGTRTEGRKS</sequence>
<dbReference type="EMBL" id="JAVRRA010001937">
    <property type="protein sequence ID" value="KAK5278770.1"/>
    <property type="molecule type" value="Genomic_DNA"/>
</dbReference>
<evidence type="ECO:0008006" key="4">
    <source>
        <dbReference type="Google" id="ProtNLM"/>
    </source>
</evidence>
<evidence type="ECO:0000256" key="1">
    <source>
        <dbReference type="SAM" id="MobiDB-lite"/>
    </source>
</evidence>